<dbReference type="Pfam" id="PF00281">
    <property type="entry name" value="Ribosomal_L5"/>
    <property type="match status" value="1"/>
</dbReference>
<keyword evidence="3 5" id="KW-0687">Ribonucleoprotein</keyword>
<protein>
    <recommendedName>
        <fullName evidence="4 5">Large ribosomal subunit protein uL5</fullName>
    </recommendedName>
</protein>
<name>A0A0H4T1Z2_9BACT</name>
<keyword evidence="5" id="KW-0820">tRNA-binding</keyword>
<dbReference type="InterPro" id="IPR022803">
    <property type="entry name" value="Ribosomal_uL5_dom_sf"/>
</dbReference>
<gene>
    <name evidence="5 9" type="primary">rplE</name>
</gene>
<keyword evidence="5" id="KW-0694">RNA-binding</keyword>
<dbReference type="InterPro" id="IPR020930">
    <property type="entry name" value="Ribosomal_uL5_bac-type"/>
</dbReference>
<dbReference type="PANTHER" id="PTHR11994">
    <property type="entry name" value="60S RIBOSOMAL PROTEIN L11-RELATED"/>
    <property type="match status" value="1"/>
</dbReference>
<comment type="function">
    <text evidence="5">This is 1 of the proteins that bind and probably mediate the attachment of the 5S RNA into the large ribosomal subunit, where it forms part of the central protuberance. In the 70S ribosome it contacts protein S13 of the 30S subunit (bridge B1b), connecting the 2 subunits; this bridge is implicated in subunit movement. Contacts the P site tRNA; the 5S rRNA and some of its associated proteins might help stabilize positioning of ribosome-bound tRNAs.</text>
</comment>
<dbReference type="SUPFAM" id="SSF55282">
    <property type="entry name" value="RL5-like"/>
    <property type="match status" value="1"/>
</dbReference>
<dbReference type="GO" id="GO:0005840">
    <property type="term" value="C:ribosome"/>
    <property type="evidence" value="ECO:0007669"/>
    <property type="project" value="UniProtKB-KW"/>
</dbReference>
<sequence>MTTLYDNYHQKGRQQLFKELGLKNIMSVPKLEKVVINVGLGEALSNKKVIDQVIQQLSIITGQKAVPTVARKDISTFKVRKGDVVGIKVTLRARKMFDFIEKLSKIVLPRIRDFRGIPNTGFDKMGNYTLGLSEQIVFPEIDYSQVDKIRGLEITFVTNAGANSSKKLMSHLGFPFKKE</sequence>
<evidence type="ECO:0000256" key="2">
    <source>
        <dbReference type="ARBA" id="ARBA00022980"/>
    </source>
</evidence>
<proteinExistence type="inferred from homology"/>
<reference evidence="9" key="1">
    <citation type="journal article" date="2015" name="ISME J.">
        <title>Aquifer environment selects for microbial species cohorts in sediment and groundwater.</title>
        <authorList>
            <person name="Hug L.A."/>
            <person name="Thomas B.C."/>
            <person name="Brown C.T."/>
            <person name="Frischkorn K.R."/>
            <person name="Williams K.H."/>
            <person name="Tringe S.G."/>
            <person name="Banfield J.F."/>
        </authorList>
    </citation>
    <scope>NUCLEOTIDE SEQUENCE</scope>
</reference>
<dbReference type="Gene3D" id="3.30.1440.10">
    <property type="match status" value="1"/>
</dbReference>
<dbReference type="GO" id="GO:1990904">
    <property type="term" value="C:ribonucleoprotein complex"/>
    <property type="evidence" value="ECO:0007669"/>
    <property type="project" value="UniProtKB-KW"/>
</dbReference>
<evidence type="ECO:0000259" key="7">
    <source>
        <dbReference type="Pfam" id="PF00281"/>
    </source>
</evidence>
<dbReference type="GO" id="GO:0006412">
    <property type="term" value="P:translation"/>
    <property type="evidence" value="ECO:0007669"/>
    <property type="project" value="UniProtKB-UniRule"/>
</dbReference>
<dbReference type="NCBIfam" id="NF000585">
    <property type="entry name" value="PRK00010.1"/>
    <property type="match status" value="1"/>
</dbReference>
<dbReference type="GO" id="GO:0000049">
    <property type="term" value="F:tRNA binding"/>
    <property type="evidence" value="ECO:0007669"/>
    <property type="project" value="UniProtKB-UniRule"/>
</dbReference>
<evidence type="ECO:0000256" key="3">
    <source>
        <dbReference type="ARBA" id="ARBA00023274"/>
    </source>
</evidence>
<dbReference type="AlphaFoldDB" id="A0A0H4T1Z2"/>
<dbReference type="GO" id="GO:0019843">
    <property type="term" value="F:rRNA binding"/>
    <property type="evidence" value="ECO:0007669"/>
    <property type="project" value="UniProtKB-UniRule"/>
</dbReference>
<dbReference type="InterPro" id="IPR031310">
    <property type="entry name" value="Ribosomal_uL5_N"/>
</dbReference>
<dbReference type="Pfam" id="PF00673">
    <property type="entry name" value="Ribosomal_L5_C"/>
    <property type="match status" value="1"/>
</dbReference>
<dbReference type="PIRSF" id="PIRSF002161">
    <property type="entry name" value="Ribosomal_L5"/>
    <property type="match status" value="1"/>
</dbReference>
<dbReference type="InterPro" id="IPR002132">
    <property type="entry name" value="Ribosomal_uL5"/>
</dbReference>
<accession>A0A0H4T1Z2</accession>
<evidence type="ECO:0000313" key="9">
    <source>
        <dbReference type="EMBL" id="AKQ01668.1"/>
    </source>
</evidence>
<keyword evidence="2 5" id="KW-0689">Ribosomal protein</keyword>
<feature type="domain" description="Large ribosomal subunit protein uL5 C-terminal" evidence="8">
    <location>
        <begin position="85"/>
        <end position="176"/>
    </location>
</feature>
<dbReference type="InterPro" id="IPR031309">
    <property type="entry name" value="Ribosomal_uL5_C"/>
</dbReference>
<evidence type="ECO:0000256" key="4">
    <source>
        <dbReference type="ARBA" id="ARBA00035245"/>
    </source>
</evidence>
<dbReference type="HAMAP" id="MF_01333_B">
    <property type="entry name" value="Ribosomal_uL5_B"/>
    <property type="match status" value="1"/>
</dbReference>
<organism evidence="9">
    <name type="scientific">uncultured Microgenomates bacterium Rifle_16ft_4_minimus_22956</name>
    <dbReference type="NCBI Taxonomy" id="1665109"/>
    <lineage>
        <taxon>Bacteria</taxon>
        <taxon>Candidatus Microgenomatota</taxon>
        <taxon>environmental samples</taxon>
    </lineage>
</organism>
<dbReference type="FunFam" id="3.30.1440.10:FF:000001">
    <property type="entry name" value="50S ribosomal protein L5"/>
    <property type="match status" value="1"/>
</dbReference>
<evidence type="ECO:0000259" key="8">
    <source>
        <dbReference type="Pfam" id="PF00673"/>
    </source>
</evidence>
<evidence type="ECO:0000256" key="6">
    <source>
        <dbReference type="RuleBase" id="RU003930"/>
    </source>
</evidence>
<feature type="domain" description="Large ribosomal subunit protein uL5 N-terminal" evidence="7">
    <location>
        <begin position="24"/>
        <end position="80"/>
    </location>
</feature>
<dbReference type="EMBL" id="KT006974">
    <property type="protein sequence ID" value="AKQ01668.1"/>
    <property type="molecule type" value="Genomic_DNA"/>
</dbReference>
<comment type="similarity">
    <text evidence="1 5 6">Belongs to the universal ribosomal protein uL5 family.</text>
</comment>
<keyword evidence="5" id="KW-0699">rRNA-binding</keyword>
<comment type="subunit">
    <text evidence="5">Part of the 50S ribosomal subunit; part of the 5S rRNA/L5/L18/L25 subcomplex. Contacts the 5S rRNA and the P site tRNA. Forms a bridge to the 30S subunit in the 70S ribosome.</text>
</comment>
<evidence type="ECO:0000256" key="1">
    <source>
        <dbReference type="ARBA" id="ARBA00008553"/>
    </source>
</evidence>
<dbReference type="GO" id="GO:0003735">
    <property type="term" value="F:structural constituent of ribosome"/>
    <property type="evidence" value="ECO:0007669"/>
    <property type="project" value="InterPro"/>
</dbReference>
<evidence type="ECO:0000256" key="5">
    <source>
        <dbReference type="HAMAP-Rule" id="MF_01333"/>
    </source>
</evidence>